<feature type="coiled-coil region" evidence="4">
    <location>
        <begin position="2696"/>
        <end position="2801"/>
    </location>
</feature>
<feature type="region of interest" description="Disordered" evidence="5">
    <location>
        <begin position="1"/>
        <end position="65"/>
    </location>
</feature>
<dbReference type="Gene3D" id="1.25.10.10">
    <property type="entry name" value="Leucine-rich Repeat Variant"/>
    <property type="match status" value="6"/>
</dbReference>
<protein>
    <recommendedName>
        <fullName evidence="3">eIF-2-alpha kinase activator GCN1</fullName>
    </recommendedName>
</protein>
<dbReference type="PANTHER" id="PTHR23346:SF7">
    <property type="entry name" value="STALLED RIBOSOME SENSOR GCN1"/>
    <property type="match status" value="1"/>
</dbReference>
<dbReference type="GO" id="GO:0016301">
    <property type="term" value="F:kinase activity"/>
    <property type="evidence" value="ECO:0007669"/>
    <property type="project" value="UniProtKB-KW"/>
</dbReference>
<evidence type="ECO:0000256" key="5">
    <source>
        <dbReference type="SAM" id="MobiDB-lite"/>
    </source>
</evidence>
<evidence type="ECO:0000313" key="8">
    <source>
        <dbReference type="Proteomes" id="UP000827549"/>
    </source>
</evidence>
<dbReference type="FunFam" id="1.25.10.10:FF:000090">
    <property type="entry name" value="eIF-2-alpha kinase activator GCN1"/>
    <property type="match status" value="1"/>
</dbReference>
<keyword evidence="2" id="KW-0677">Repeat</keyword>
<accession>A0AAF0YF10</accession>
<dbReference type="GO" id="GO:0030295">
    <property type="term" value="F:protein kinase activator activity"/>
    <property type="evidence" value="ECO:0007669"/>
    <property type="project" value="UniProtKB-ARBA"/>
</dbReference>
<dbReference type="InterPro" id="IPR056809">
    <property type="entry name" value="HEAT_GCN1_fung"/>
</dbReference>
<dbReference type="InterPro" id="IPR011989">
    <property type="entry name" value="ARM-like"/>
</dbReference>
<proteinExistence type="inferred from homology"/>
<gene>
    <name evidence="7" type="primary">gcn1</name>
    <name evidence="7" type="ORF">LOC62_07G009003</name>
</gene>
<dbReference type="RefSeq" id="XP_062631529.1">
    <property type="nucleotide sequence ID" value="XM_062775545.1"/>
</dbReference>
<dbReference type="EMBL" id="CP086720">
    <property type="protein sequence ID" value="WOO85503.1"/>
    <property type="molecule type" value="Genomic_DNA"/>
</dbReference>
<dbReference type="Proteomes" id="UP000827549">
    <property type="component" value="Chromosome 7"/>
</dbReference>
<dbReference type="GeneID" id="87812167"/>
<dbReference type="Pfam" id="PF20882">
    <property type="entry name" value="Sos7"/>
    <property type="match status" value="1"/>
</dbReference>
<dbReference type="InterPro" id="IPR057546">
    <property type="entry name" value="HEAT_GCN1"/>
</dbReference>
<dbReference type="GO" id="GO:0034198">
    <property type="term" value="P:cellular response to amino acid starvation"/>
    <property type="evidence" value="ECO:0007669"/>
    <property type="project" value="TreeGrafter"/>
</dbReference>
<evidence type="ECO:0000256" key="3">
    <source>
        <dbReference type="ARBA" id="ARBA00072275"/>
    </source>
</evidence>
<feature type="domain" description="TOG" evidence="6">
    <location>
        <begin position="2166"/>
        <end position="2385"/>
    </location>
</feature>
<dbReference type="InterPro" id="IPR048781">
    <property type="entry name" value="Sos7_CC"/>
</dbReference>
<reference evidence="7" key="1">
    <citation type="submission" date="2023-10" db="EMBL/GenBank/DDBJ databases">
        <authorList>
            <person name="Noh H."/>
        </authorList>
    </citation>
    <scope>NUCLEOTIDE SEQUENCE</scope>
    <source>
        <strain evidence="7">DUCC4014</strain>
    </source>
</reference>
<keyword evidence="4" id="KW-0175">Coiled coil</keyword>
<dbReference type="InterPro" id="IPR016024">
    <property type="entry name" value="ARM-type_fold"/>
</dbReference>
<dbReference type="InterPro" id="IPR022716">
    <property type="entry name" value="Gcn1_N"/>
</dbReference>
<dbReference type="PANTHER" id="PTHR23346">
    <property type="entry name" value="TRANSLATIONAL ACTIVATOR GCN1-RELATED"/>
    <property type="match status" value="1"/>
</dbReference>
<organism evidence="7 8">
    <name type="scientific">Vanrija pseudolonga</name>
    <dbReference type="NCBI Taxonomy" id="143232"/>
    <lineage>
        <taxon>Eukaryota</taxon>
        <taxon>Fungi</taxon>
        <taxon>Dikarya</taxon>
        <taxon>Basidiomycota</taxon>
        <taxon>Agaricomycotina</taxon>
        <taxon>Tremellomycetes</taxon>
        <taxon>Trichosporonales</taxon>
        <taxon>Trichosporonaceae</taxon>
        <taxon>Vanrija</taxon>
    </lineage>
</organism>
<keyword evidence="8" id="KW-1185">Reference proteome</keyword>
<evidence type="ECO:0000313" key="7">
    <source>
        <dbReference type="EMBL" id="WOO85503.1"/>
    </source>
</evidence>
<evidence type="ECO:0000256" key="4">
    <source>
        <dbReference type="SAM" id="Coils"/>
    </source>
</evidence>
<dbReference type="InterPro" id="IPR056810">
    <property type="entry name" value="GNC1-like_N"/>
</dbReference>
<dbReference type="Pfam" id="PF12074">
    <property type="entry name" value="Gcn1_N"/>
    <property type="match status" value="1"/>
</dbReference>
<dbReference type="SMART" id="SM01349">
    <property type="entry name" value="TOG"/>
    <property type="match status" value="3"/>
</dbReference>
<dbReference type="Pfam" id="PF24984">
    <property type="entry name" value="HEAT_EF3_GNC1"/>
    <property type="match status" value="1"/>
</dbReference>
<feature type="compositionally biased region" description="Acidic residues" evidence="5">
    <location>
        <begin position="49"/>
        <end position="64"/>
    </location>
</feature>
<dbReference type="GO" id="GO:0005829">
    <property type="term" value="C:cytosol"/>
    <property type="evidence" value="ECO:0007669"/>
    <property type="project" value="TreeGrafter"/>
</dbReference>
<evidence type="ECO:0000259" key="6">
    <source>
        <dbReference type="SMART" id="SM01349"/>
    </source>
</evidence>
<name>A0AAF0YF10_9TREE</name>
<dbReference type="GO" id="GO:1904688">
    <property type="term" value="P:regulation of cytoplasmic translational initiation"/>
    <property type="evidence" value="ECO:0007669"/>
    <property type="project" value="UniProtKB-ARBA"/>
</dbReference>
<dbReference type="Pfam" id="PF24987">
    <property type="entry name" value="HEAT_EF3_N"/>
    <property type="match status" value="2"/>
</dbReference>
<keyword evidence="7" id="KW-0808">Transferase</keyword>
<comment type="similarity">
    <text evidence="1">Belongs to the GCN1 family.</text>
</comment>
<feature type="domain" description="TOG" evidence="6">
    <location>
        <begin position="1437"/>
        <end position="1660"/>
    </location>
</feature>
<dbReference type="Pfam" id="PF24916">
    <property type="entry name" value="HEAT_GCN1_fung"/>
    <property type="match status" value="1"/>
</dbReference>
<dbReference type="Pfam" id="PF24993">
    <property type="entry name" value="GNC1_N"/>
    <property type="match status" value="1"/>
</dbReference>
<feature type="domain" description="TOG" evidence="6">
    <location>
        <begin position="1742"/>
        <end position="1997"/>
    </location>
</feature>
<dbReference type="InterPro" id="IPR034085">
    <property type="entry name" value="TOG"/>
</dbReference>
<dbReference type="SUPFAM" id="SSF48371">
    <property type="entry name" value="ARM repeat"/>
    <property type="match status" value="4"/>
</dbReference>
<keyword evidence="7" id="KW-0418">Kinase</keyword>
<sequence>MSTKAKVGTWLGKGSAEAKGDANDSDSEASDITAPSDAGDDVQQLGNAQEDEDDEDGAITPVDDEATRELNIDWEVVLPKVRPALLDKSRKRREQFAARFLYVSDESPAPAQIPGLLKELLSSLTASGDVKAVELNASVLMALVARDESQQAPLKLGDKLVKWAAAEAEKAATPKSCVTSTLSVVPQLTLVLSLLSTLHKSRGDKFAGSAQFNDLVLALATVTDTAEARSVATKTTRADRIRHKVNVRIWRVLRQLYGAFPEIIKLLVTKNPTPVRSAVLLGHVVGVALRIKPAKGKPEGKSVIEAEKEGIINYYSTTILSSKTALPPHVPVALREFLANFVGEDVLVGKLLPTAEKMLLRSAEIALPITADLLDSADVDISSTVPGKLSAAIVSASKSSNAETRAKSVHLLKAVARHTSNPESLSKLTTELLALPKTGKSASAEQRVALYTMVRAIPVGAASAVVVDTLPPLIGKEANEAALSALAVALGHHLSEPLTSGNAIAAASATAIAKELASTKLSARRAVSSAVGTAAWSVYTQQGQFSAEGEKVLGSLVAPLEANLKTASANLPSNAAGFLEGFVAVALALGPFKSLSATSKLASSPLIKSLLTVAPKPSFVLNDKVYTKLSTYDDEIWLLRSVRALISTNDKIEADVRVALGLALIHLAFDSKHSDVRRETYTSVAELSSLQPKLIAQIVREALAAWLKIQDERRAAASAKRAVGEDPEFIKSHSREIGRFLTASISRSTTADKIALEEIAADLVVIAHHPEIGEDSPVSWISLVQTLNLDPLEVVSMQRQHILDLLWEAAAAPPKDSRFAEAAYRAIATLSFIDPEEFVRDVLTQLKADLDPAALDFIGIEERGIWQTPADQLFVDVLSPKKDVAENKNRKNYADEKWEQEVREQLAKKKATTVGANLSKQDRAAVNAQLAKEAGIRTEISNRQARLFRGLELVAALAESQITAVENQLGTLAHLLISSVFGPAAFLVNSRAFEVFIKLSTLASDRLGDYRRMIAAAILRSYDAPFVPEDYLNESVNDLTTRILHQVNFVAAQSPLDSTTFTLVSMLLSRIVKEGGVGTESPQSDEAQEQLTLVVSIIASTAGEFQNEAYPRLQTIRDLIHIIGNHPKLAKDASAALVDVGDAIRDVATEQEIKEMIAGTLSAESNVRNSVLQALQPVDLTELNYSEELFIASHDADEQNAELADHLWEDNGLDVPETYLDSLIRYLAHSSAAVRVGASAALADAAQQFPAQVGPTVQGLEDLYVEKAKLLQPEFDRFGMVIPETVDRPDPWESRVAIASTFEKLVPLIPESDVVAILDFLIKKEALGDRHEEVRRNMLNAAVALVETHGSNDVSGLMAMFEGHLGQKTTSQTSDYIKEALVILFGRLAGHLDASDERIPKVVDRLIEALNTPSELVQSAVAECLPALVVGMSDEVEYLVDRLFSTLTTGKTYAARRGAAYGLAGVVKGRGLQSLKEYELLDKLTEAAEDKGSFEGREGALLAFETLSATLGKVFEPYIVQIIPLMLTLFGDTNTYVREAAGYAAKVIMSNISGHCVKLILPTLLSGLDEKQWRTKKGSIELLGSMAYCAPRQLSLSLPTIIPHLTGVINDSHAQVKSAANASLKRFGEVLHNPEIKGMQSTLMKALADPTAKTNTALSALLKTTFHHYLDAPSLALVMPIIDRGLRNRSSETKRKSVQIIGNMAALTESRDLVPYLTELMPLIHDVLVDPVPEARATAAKSLGTLVERLGEKNFPELVDQLLQTLRSDTSGVDRQGAAQGLSEVLSGLGMDRLEGLLPDIINNTSSPRPYVREGFISLLIYLPATFGNRFSPHLARIIPPILKGLADDSEYVRDASMRAGKMIIANYSSKAIDLLLPELEKGMLDSSWRIRQSSISLTGELLYRVTGISGKVELEEDETARGADQTRKALLEALGADRRDRVLATLYIVRQDTVSTVRQSSIHIWKALVQNTPRTTREILPVLMQLLIQLLGSTSMDQQETASRTIGELCRKNGERIVAELMPVLKNAINSNDPRTKEGACLAFADVMDAASRDAVETHEDVIISSIRGALVDPSPRVRAAAARTFDTMQQQMGAKAIDQTIPTLLEAMRNPGESSETALQALKEVMNVRANSVFPVLLPTLTAQPISAFNARAIGALVRVAGSALNRRIDTLLTSLVKSLEADPEEEAREALLEAIESLVASVEDSDGVHLLEMLLIGWAKDVNPVRRATACNIFGTMCQVNEADTEDYRVDWVRILVSLFDDPVEEVVTAAWEALEHFVKTIDKDELQSLVVPLRRAIEATGAPGRTVPGFSRTKGAQSVVPILLAGILSGTQEQREQAAYGIGDLVQRTSEAAIKPYIIQLTGPLIRVISGQSIAPQIKGAILQTLTVLLEQVPLLVRPFHPQLTRTFVKSASDPAALSVRNRAAAGLGELMKHQPRVDPLITELIGGVASADKEVAPSVVAALGAVCNSAGKNIGPAAKASIVELVEEAFMLGAGDSYNNAIASVLSGLAKYDVEAIRPVVDTFLAAPTPPAPLVSTCIASLIENAPDAFYELDVVEDIVRKIQASVSSDVGVIARPAREARDLLRTTAPYEKDSKVQAMLRFVSTSANPTYLEQHRTRFRERALRDVTINTSSEYALMDPTNPLLVREEKEAQKDYFRRLKFKYLEQEAKRSFLFSITGDEPQRVMPGENDELEQINAAKKAKLKATKEEIEAMRVESLALSKTNGEAHAQNAKDAAEAAALRKQIQDMELELARIKAAHPPSERMTVDEANAKLDAQTDELEQLTEAIGAAGRRTDELRDHVARTAKEVLRLARDREREEVRAAQVARGRENGGTRVHDLCGWYAASLSTYRALLGIRAVRAQSDSELVLEYDVPGEEDGKARTPASLTLTFDGAGKLEDAKLAGTEVDMAEIAAAAVENNDAAGLIADVLVRLRPLHRP</sequence>
<dbReference type="Pfam" id="PF23271">
    <property type="entry name" value="HEAT_GCN1"/>
    <property type="match status" value="1"/>
</dbReference>
<evidence type="ECO:0000256" key="1">
    <source>
        <dbReference type="ARBA" id="ARBA00007366"/>
    </source>
</evidence>
<evidence type="ECO:0000256" key="2">
    <source>
        <dbReference type="ARBA" id="ARBA00022737"/>
    </source>
</evidence>